<organism evidence="2 3">
    <name type="scientific">Gadus morhua</name>
    <name type="common">Atlantic cod</name>
    <dbReference type="NCBI Taxonomy" id="8049"/>
    <lineage>
        <taxon>Eukaryota</taxon>
        <taxon>Metazoa</taxon>
        <taxon>Chordata</taxon>
        <taxon>Craniata</taxon>
        <taxon>Vertebrata</taxon>
        <taxon>Euteleostomi</taxon>
        <taxon>Actinopterygii</taxon>
        <taxon>Neopterygii</taxon>
        <taxon>Teleostei</taxon>
        <taxon>Neoteleostei</taxon>
        <taxon>Acanthomorphata</taxon>
        <taxon>Zeiogadaria</taxon>
        <taxon>Gadariae</taxon>
        <taxon>Gadiformes</taxon>
        <taxon>Gadoidei</taxon>
        <taxon>Gadidae</taxon>
        <taxon>Gadus</taxon>
    </lineage>
</organism>
<feature type="chain" id="PRO_5034859529" evidence="1">
    <location>
        <begin position="21"/>
        <end position="146"/>
    </location>
</feature>
<evidence type="ECO:0000256" key="1">
    <source>
        <dbReference type="SAM" id="SignalP"/>
    </source>
</evidence>
<accession>A0A8C5C599</accession>
<dbReference type="GeneTree" id="ENSGT00390000016221"/>
<gene>
    <name evidence="2" type="primary">CYTL1</name>
    <name evidence="2" type="synonym">cytl1</name>
</gene>
<dbReference type="GO" id="GO:0045944">
    <property type="term" value="P:positive regulation of transcription by RNA polymerase II"/>
    <property type="evidence" value="ECO:0007669"/>
    <property type="project" value="TreeGrafter"/>
</dbReference>
<reference evidence="2" key="2">
    <citation type="submission" date="2025-09" db="UniProtKB">
        <authorList>
            <consortium name="Ensembl"/>
        </authorList>
    </citation>
    <scope>IDENTIFICATION</scope>
</reference>
<dbReference type="Proteomes" id="UP000694546">
    <property type="component" value="Chromosome 13"/>
</dbReference>
<keyword evidence="3" id="KW-1185">Reference proteome</keyword>
<dbReference type="GeneID" id="115556925"/>
<dbReference type="Ensembl" id="ENSGMOT00000069986.1">
    <property type="protein sequence ID" value="ENSGMOP00000055634.1"/>
    <property type="gene ID" value="ENSGMOG00000025888.1"/>
</dbReference>
<keyword evidence="1" id="KW-0732">Signal</keyword>
<reference evidence="2" key="1">
    <citation type="submission" date="2025-08" db="UniProtKB">
        <authorList>
            <consortium name="Ensembl"/>
        </authorList>
    </citation>
    <scope>IDENTIFICATION</scope>
</reference>
<feature type="signal peptide" evidence="1">
    <location>
        <begin position="1"/>
        <end position="20"/>
    </location>
</feature>
<sequence length="146" mass="16760">MKLGLATVVCFLSCVWWSDGAPPTCYSRALGLGKETMSLLNKIHTYHRTKACAEVLPTIFIDIHNACITAKLRDILYVVLNHPDQQCKERPRIVLLKRKLENLYSIISRICYRDLVFFSDDCEAIDTGHITQSYGEDRLQLLVEER</sequence>
<dbReference type="PANTHER" id="PTHR15974">
    <property type="entry name" value="CYTOKINE-LIKE PROTEIN 1"/>
    <property type="match status" value="1"/>
</dbReference>
<proteinExistence type="predicted"/>
<dbReference type="PANTHER" id="PTHR15974:SF0">
    <property type="entry name" value="CYTOKINE-LIKE PROTEIN 1"/>
    <property type="match status" value="1"/>
</dbReference>
<dbReference type="OrthoDB" id="9899179at2759"/>
<dbReference type="AlphaFoldDB" id="A0A8C5C599"/>
<dbReference type="OMA" id="CYSRMLT"/>
<dbReference type="InterPro" id="IPR029253">
    <property type="entry name" value="CYTL1"/>
</dbReference>
<dbReference type="Pfam" id="PF15153">
    <property type="entry name" value="CYTL1"/>
    <property type="match status" value="1"/>
</dbReference>
<dbReference type="RefSeq" id="XP_030230209.1">
    <property type="nucleotide sequence ID" value="XM_030374349.1"/>
</dbReference>
<protein>
    <submittedName>
        <fullName evidence="2">Cytokine like 1</fullName>
    </submittedName>
</protein>
<name>A0A8C5C599_GADMO</name>
<evidence type="ECO:0000313" key="3">
    <source>
        <dbReference type="Proteomes" id="UP000694546"/>
    </source>
</evidence>
<evidence type="ECO:0000313" key="2">
    <source>
        <dbReference type="Ensembl" id="ENSGMOP00000055634.1"/>
    </source>
</evidence>